<evidence type="ECO:0000256" key="2">
    <source>
        <dbReference type="ARBA" id="ARBA00022670"/>
    </source>
</evidence>
<evidence type="ECO:0000256" key="5">
    <source>
        <dbReference type="SAM" id="Phobius"/>
    </source>
</evidence>
<feature type="domain" description="PDZ" evidence="6">
    <location>
        <begin position="288"/>
        <end position="377"/>
    </location>
</feature>
<keyword evidence="5" id="KW-0472">Membrane</keyword>
<keyword evidence="3" id="KW-0378">Hydrolase</keyword>
<dbReference type="InterPro" id="IPR001478">
    <property type="entry name" value="PDZ"/>
</dbReference>
<dbReference type="InterPro" id="IPR009003">
    <property type="entry name" value="Peptidase_S1_PA"/>
</dbReference>
<dbReference type="Pfam" id="PF13365">
    <property type="entry name" value="Trypsin_2"/>
    <property type="match status" value="1"/>
</dbReference>
<dbReference type="SUPFAM" id="SSF50156">
    <property type="entry name" value="PDZ domain-like"/>
    <property type="match status" value="1"/>
</dbReference>
<dbReference type="PANTHER" id="PTHR43343">
    <property type="entry name" value="PEPTIDASE S12"/>
    <property type="match status" value="1"/>
</dbReference>
<gene>
    <name evidence="7" type="ORF">SAMN05444392_10413</name>
</gene>
<evidence type="ECO:0000256" key="4">
    <source>
        <dbReference type="ARBA" id="ARBA00022825"/>
    </source>
</evidence>
<reference evidence="7 8" key="1">
    <citation type="submission" date="2016-11" db="EMBL/GenBank/DDBJ databases">
        <authorList>
            <person name="Jaros S."/>
            <person name="Januszkiewicz K."/>
            <person name="Wedrychowicz H."/>
        </authorList>
    </citation>
    <scope>NUCLEOTIDE SEQUENCE [LARGE SCALE GENOMIC DNA]</scope>
    <source>
        <strain evidence="7 8">DSM 44666</strain>
    </source>
</reference>
<proteinExistence type="inferred from homology"/>
<dbReference type="Gene3D" id="2.40.10.10">
    <property type="entry name" value="Trypsin-like serine proteases"/>
    <property type="match status" value="2"/>
</dbReference>
<dbReference type="InterPro" id="IPR001940">
    <property type="entry name" value="Peptidase_S1C"/>
</dbReference>
<dbReference type="PANTHER" id="PTHR43343:SF3">
    <property type="entry name" value="PROTEASE DO-LIKE 8, CHLOROPLASTIC"/>
    <property type="match status" value="1"/>
</dbReference>
<organism evidence="7 8">
    <name type="scientific">Seinonella peptonophila</name>
    <dbReference type="NCBI Taxonomy" id="112248"/>
    <lineage>
        <taxon>Bacteria</taxon>
        <taxon>Bacillati</taxon>
        <taxon>Bacillota</taxon>
        <taxon>Bacilli</taxon>
        <taxon>Bacillales</taxon>
        <taxon>Thermoactinomycetaceae</taxon>
        <taxon>Seinonella</taxon>
    </lineage>
</organism>
<dbReference type="InterPro" id="IPR036034">
    <property type="entry name" value="PDZ_sf"/>
</dbReference>
<dbReference type="OrthoDB" id="9758917at2"/>
<dbReference type="AlphaFoldDB" id="A0A1M4WXB1"/>
<accession>A0A1M4WXB1</accession>
<keyword evidence="2 7" id="KW-0645">Protease</keyword>
<comment type="similarity">
    <text evidence="1">Belongs to the peptidase S1C family.</text>
</comment>
<name>A0A1M4WXB1_9BACL</name>
<evidence type="ECO:0000313" key="8">
    <source>
        <dbReference type="Proteomes" id="UP000184476"/>
    </source>
</evidence>
<dbReference type="SUPFAM" id="SSF50494">
    <property type="entry name" value="Trypsin-like serine proteases"/>
    <property type="match status" value="1"/>
</dbReference>
<sequence>MGFYDNNQSYNRRPPTILIAIISAIVGGLIVGVILTPIFLMKGTFFNDEKQSTSLTEQTGQTKTTTVKVNTNITQAVKTAGGAVVGIINLQHSNNPFESSEVKQGTGSGIIFEKVNGKARVVTNNHVIAGGNEIQVVLPDQNGKSQPERAKVLGHDEVTDLAVLEIDASHVKTVAQFGNSTSLQSGEPAIAIGNPLGLESSTTVGVISSPKRSINLTEDISTDVIQTDAAINPGNSGGALVNSAGQVIGINSLKIAESGVEGLGFAIPINDAIPIIRNLITKGEVPRPYFGIRLVDLQDLPIETRTQDLGLPQNMIDGTVIASDKIERPAAIAGLQFKDVIVKLDNQSIKSRSELRRYIYKYKKPNDKVTVSFYRNGQLKTTTVQLTKAPNFQLNQ</sequence>
<evidence type="ECO:0000259" key="6">
    <source>
        <dbReference type="SMART" id="SM00228"/>
    </source>
</evidence>
<dbReference type="SMART" id="SM00228">
    <property type="entry name" value="PDZ"/>
    <property type="match status" value="1"/>
</dbReference>
<keyword evidence="5" id="KW-0812">Transmembrane</keyword>
<dbReference type="STRING" id="112248.SAMN05444392_10413"/>
<dbReference type="Gene3D" id="2.30.42.10">
    <property type="match status" value="1"/>
</dbReference>
<evidence type="ECO:0000313" key="7">
    <source>
        <dbReference type="EMBL" id="SHE85830.1"/>
    </source>
</evidence>
<keyword evidence="8" id="KW-1185">Reference proteome</keyword>
<dbReference type="InterPro" id="IPR043504">
    <property type="entry name" value="Peptidase_S1_PA_chymotrypsin"/>
</dbReference>
<dbReference type="GO" id="GO:0004252">
    <property type="term" value="F:serine-type endopeptidase activity"/>
    <property type="evidence" value="ECO:0007669"/>
    <property type="project" value="InterPro"/>
</dbReference>
<dbReference type="Pfam" id="PF13180">
    <property type="entry name" value="PDZ_2"/>
    <property type="match status" value="1"/>
</dbReference>
<evidence type="ECO:0000256" key="1">
    <source>
        <dbReference type="ARBA" id="ARBA00010541"/>
    </source>
</evidence>
<dbReference type="Proteomes" id="UP000184476">
    <property type="component" value="Unassembled WGS sequence"/>
</dbReference>
<feature type="transmembrane region" description="Helical" evidence="5">
    <location>
        <begin position="17"/>
        <end position="40"/>
    </location>
</feature>
<dbReference type="PRINTS" id="PR00834">
    <property type="entry name" value="PROTEASES2C"/>
</dbReference>
<evidence type="ECO:0000256" key="3">
    <source>
        <dbReference type="ARBA" id="ARBA00022801"/>
    </source>
</evidence>
<keyword evidence="4" id="KW-0720">Serine protease</keyword>
<keyword evidence="5" id="KW-1133">Transmembrane helix</keyword>
<protein>
    <submittedName>
        <fullName evidence="7">Serine protease Do</fullName>
    </submittedName>
</protein>
<dbReference type="RefSeq" id="WP_073154420.1">
    <property type="nucleotide sequence ID" value="NZ_FQVL01000004.1"/>
</dbReference>
<dbReference type="InterPro" id="IPR051201">
    <property type="entry name" value="Chloro_Bact_Ser_Proteases"/>
</dbReference>
<dbReference type="EMBL" id="FQVL01000004">
    <property type="protein sequence ID" value="SHE85830.1"/>
    <property type="molecule type" value="Genomic_DNA"/>
</dbReference>
<dbReference type="GO" id="GO:0006508">
    <property type="term" value="P:proteolysis"/>
    <property type="evidence" value="ECO:0007669"/>
    <property type="project" value="UniProtKB-KW"/>
</dbReference>